<name>A0ABN7PDJ4_TIMPD</name>
<feature type="compositionally biased region" description="Polar residues" evidence="1">
    <location>
        <begin position="93"/>
        <end position="112"/>
    </location>
</feature>
<evidence type="ECO:0000313" key="3">
    <source>
        <dbReference type="Proteomes" id="UP001153148"/>
    </source>
</evidence>
<feature type="compositionally biased region" description="Basic and acidic residues" evidence="1">
    <location>
        <begin position="77"/>
        <end position="88"/>
    </location>
</feature>
<feature type="compositionally biased region" description="Polar residues" evidence="1">
    <location>
        <begin position="119"/>
        <end position="129"/>
    </location>
</feature>
<dbReference type="Proteomes" id="UP001153148">
    <property type="component" value="Unassembled WGS sequence"/>
</dbReference>
<keyword evidence="3" id="KW-1185">Reference proteome</keyword>
<proteinExistence type="predicted"/>
<feature type="compositionally biased region" description="Low complexity" evidence="1">
    <location>
        <begin position="48"/>
        <end position="64"/>
    </location>
</feature>
<evidence type="ECO:0000313" key="2">
    <source>
        <dbReference type="EMBL" id="CAG2065873.1"/>
    </source>
</evidence>
<evidence type="ECO:0000256" key="1">
    <source>
        <dbReference type="SAM" id="MobiDB-lite"/>
    </source>
</evidence>
<accession>A0ABN7PDJ4</accession>
<feature type="non-terminal residue" evidence="2">
    <location>
        <position position="129"/>
    </location>
</feature>
<comment type="caution">
    <text evidence="2">The sequence shown here is derived from an EMBL/GenBank/DDBJ whole genome shotgun (WGS) entry which is preliminary data.</text>
</comment>
<gene>
    <name evidence="2" type="ORF">TPAB3V08_LOCUS12816</name>
</gene>
<organism evidence="2 3">
    <name type="scientific">Timema podura</name>
    <name type="common">Walking stick</name>
    <dbReference type="NCBI Taxonomy" id="61482"/>
    <lineage>
        <taxon>Eukaryota</taxon>
        <taxon>Metazoa</taxon>
        <taxon>Ecdysozoa</taxon>
        <taxon>Arthropoda</taxon>
        <taxon>Hexapoda</taxon>
        <taxon>Insecta</taxon>
        <taxon>Pterygota</taxon>
        <taxon>Neoptera</taxon>
        <taxon>Polyneoptera</taxon>
        <taxon>Phasmatodea</taxon>
        <taxon>Timematodea</taxon>
        <taxon>Timematoidea</taxon>
        <taxon>Timematidae</taxon>
        <taxon>Timema</taxon>
    </lineage>
</organism>
<feature type="region of interest" description="Disordered" evidence="1">
    <location>
        <begin position="43"/>
        <end position="129"/>
    </location>
</feature>
<sequence>MMRILGILVVDVRNQRLHIQTECQYGDGNPRLSECQHADRRLTVRAMPDPVVSSRSRSPLSGSSSDDRAINKRKTKPRLEPYPERAVDYDYTSMVTQSNDNMSIGSETNKSQDAMDAMSVQSCQSQDPL</sequence>
<dbReference type="EMBL" id="CAJPIN010047684">
    <property type="protein sequence ID" value="CAG2065873.1"/>
    <property type="molecule type" value="Genomic_DNA"/>
</dbReference>
<reference evidence="2" key="1">
    <citation type="submission" date="2021-03" db="EMBL/GenBank/DDBJ databases">
        <authorList>
            <person name="Tran Van P."/>
        </authorList>
    </citation>
    <scope>NUCLEOTIDE SEQUENCE</scope>
</reference>
<protein>
    <submittedName>
        <fullName evidence="2">Uncharacterized protein</fullName>
    </submittedName>
</protein>